<dbReference type="Gene3D" id="2.60.40.790">
    <property type="match status" value="1"/>
</dbReference>
<evidence type="ECO:0000259" key="7">
    <source>
        <dbReference type="PROSITE" id="PS51203"/>
    </source>
</evidence>
<dbReference type="InterPro" id="IPR007052">
    <property type="entry name" value="CS_dom"/>
</dbReference>
<dbReference type="GO" id="GO:0006508">
    <property type="term" value="P:proteolysis"/>
    <property type="evidence" value="ECO:0007669"/>
    <property type="project" value="UniProtKB-KW"/>
</dbReference>
<comment type="similarity">
    <text evidence="1">Belongs to the peptidase A1 family.</text>
</comment>
<dbReference type="PROSITE" id="PS00141">
    <property type="entry name" value="ASP_PROTEASE"/>
    <property type="match status" value="1"/>
</dbReference>
<evidence type="ECO:0000256" key="4">
    <source>
        <dbReference type="ARBA" id="ARBA00022801"/>
    </source>
</evidence>
<gene>
    <name evidence="9" type="primary">PGA</name>
    <name evidence="9" type="ORF">AK812_SmicGene35716</name>
</gene>
<keyword evidence="5" id="KW-0697">Rotamase</keyword>
<dbReference type="EC" id="5.2.1.8" evidence="5"/>
<dbReference type="SUPFAM" id="SSF49764">
    <property type="entry name" value="HSP20-like chaperones"/>
    <property type="match status" value="1"/>
</dbReference>
<dbReference type="OrthoDB" id="444518at2759"/>
<dbReference type="Gene3D" id="2.40.70.10">
    <property type="entry name" value="Acid Proteases"/>
    <property type="match status" value="2"/>
</dbReference>
<evidence type="ECO:0000256" key="2">
    <source>
        <dbReference type="ARBA" id="ARBA00022670"/>
    </source>
</evidence>
<keyword evidence="3" id="KW-0064">Aspartyl protease</keyword>
<comment type="catalytic activity">
    <reaction evidence="5">
        <text>[protein]-peptidylproline (omega=180) = [protein]-peptidylproline (omega=0)</text>
        <dbReference type="Rhea" id="RHEA:16237"/>
        <dbReference type="Rhea" id="RHEA-COMP:10747"/>
        <dbReference type="Rhea" id="RHEA-COMP:10748"/>
        <dbReference type="ChEBI" id="CHEBI:83833"/>
        <dbReference type="ChEBI" id="CHEBI:83834"/>
        <dbReference type="EC" id="5.2.1.8"/>
    </reaction>
</comment>
<name>A0A1Q9CKS1_SYMMI</name>
<keyword evidence="4" id="KW-0378">Hydrolase</keyword>
<keyword evidence="10" id="KW-1185">Reference proteome</keyword>
<dbReference type="Gene3D" id="3.10.50.40">
    <property type="match status" value="1"/>
</dbReference>
<dbReference type="InterPro" id="IPR033121">
    <property type="entry name" value="PEPTIDASE_A1"/>
</dbReference>
<evidence type="ECO:0000259" key="6">
    <source>
        <dbReference type="PROSITE" id="PS50059"/>
    </source>
</evidence>
<proteinExistence type="inferred from homology"/>
<keyword evidence="2" id="KW-0645">Protease</keyword>
<protein>
    <recommendedName>
        <fullName evidence="5">peptidylprolyl isomerase</fullName>
        <ecNumber evidence="5">5.2.1.8</ecNumber>
    </recommendedName>
</protein>
<dbReference type="InterPro" id="IPR008978">
    <property type="entry name" value="HSP20-like_chaperone"/>
</dbReference>
<evidence type="ECO:0000313" key="10">
    <source>
        <dbReference type="Proteomes" id="UP000186817"/>
    </source>
</evidence>
<dbReference type="GO" id="GO:0004190">
    <property type="term" value="F:aspartic-type endopeptidase activity"/>
    <property type="evidence" value="ECO:0007669"/>
    <property type="project" value="UniProtKB-KW"/>
</dbReference>
<dbReference type="CDD" id="cd05471">
    <property type="entry name" value="pepsin_like"/>
    <property type="match status" value="1"/>
</dbReference>
<accession>A0A1Q9CKS1</accession>
<comment type="caution">
    <text evidence="9">The sequence shown here is derived from an EMBL/GenBank/DDBJ whole genome shotgun (WGS) entry which is preliminary data.</text>
</comment>
<feature type="domain" description="PPIase FKBP-type" evidence="6">
    <location>
        <begin position="329"/>
        <end position="417"/>
    </location>
</feature>
<dbReference type="SUPFAM" id="SSF50630">
    <property type="entry name" value="Acid proteases"/>
    <property type="match status" value="1"/>
</dbReference>
<dbReference type="PROSITE" id="PS51203">
    <property type="entry name" value="CS"/>
    <property type="match status" value="1"/>
</dbReference>
<feature type="domain" description="CS" evidence="7">
    <location>
        <begin position="459"/>
        <end position="550"/>
    </location>
</feature>
<evidence type="ECO:0000256" key="3">
    <source>
        <dbReference type="ARBA" id="ARBA00022750"/>
    </source>
</evidence>
<dbReference type="EMBL" id="LSRX01001111">
    <property type="protein sequence ID" value="OLP83506.1"/>
    <property type="molecule type" value="Genomic_DNA"/>
</dbReference>
<evidence type="ECO:0000313" key="9">
    <source>
        <dbReference type="EMBL" id="OLP83506.1"/>
    </source>
</evidence>
<reference evidence="9 10" key="1">
    <citation type="submission" date="2016-02" db="EMBL/GenBank/DDBJ databases">
        <title>Genome analysis of coral dinoflagellate symbionts highlights evolutionary adaptations to a symbiotic lifestyle.</title>
        <authorList>
            <person name="Aranda M."/>
            <person name="Li Y."/>
            <person name="Liew Y.J."/>
            <person name="Baumgarten S."/>
            <person name="Simakov O."/>
            <person name="Wilson M."/>
            <person name="Piel J."/>
            <person name="Ashoor H."/>
            <person name="Bougouffa S."/>
            <person name="Bajic V.B."/>
            <person name="Ryu T."/>
            <person name="Ravasi T."/>
            <person name="Bayer T."/>
            <person name="Micklem G."/>
            <person name="Kim H."/>
            <person name="Bhak J."/>
            <person name="Lajeunesse T.C."/>
            <person name="Voolstra C.R."/>
        </authorList>
    </citation>
    <scope>NUCLEOTIDE SEQUENCE [LARGE SCALE GENOMIC DNA]</scope>
    <source>
        <strain evidence="9 10">CCMP2467</strain>
    </source>
</reference>
<dbReference type="PANTHER" id="PTHR47966:SF51">
    <property type="entry name" value="BETA-SITE APP-CLEAVING ENZYME, ISOFORM A-RELATED"/>
    <property type="match status" value="1"/>
</dbReference>
<dbReference type="GO" id="GO:0003755">
    <property type="term" value="F:peptidyl-prolyl cis-trans isomerase activity"/>
    <property type="evidence" value="ECO:0007669"/>
    <property type="project" value="UniProtKB-KW"/>
</dbReference>
<dbReference type="PROSITE" id="PS51767">
    <property type="entry name" value="PEPTIDASE_A1"/>
    <property type="match status" value="1"/>
</dbReference>
<sequence>MTVALYRFTGTALELGSNRCAWTTTQQICTPRAQSLQSAADHICLGDICTHGNFISVTEETEQPFSLVPFDGIFGLGLPQMSQAPHFNVLDCMIRDKVLKKNLFSVFLAADDRDESEISFGEFKSDRMADQLFWVPVSNPGYWQVEMEDVAVGDKLQGLCNGKCQAAVDTGTSLLAGPSDVVRTLTKREWSIEAYGKEGVCRIYPLAPPHMLLGPTPLSAVPAVSWVPHTSTSSKVRGAPVAPAIGRAGAVACLVAGLCRRSPVRCAQLQATPVGPREDLEKQWQEYYERDERDAEEGWAIDVLDDDTLLKQILTPSPRQSRVVRPMLGDKVAIHFTARVVDGDIFETTREDNTGPLKFRIGHGEVMRGLEESVMSMSKGEISRFYIAPELAFGDQGRDKVPPGSSLEYEIELVNVVDMDPDVDEFNEDIEIPKDLDKMGKNDVGEGVQPADAGTSGKDPLGKFYWERHGQDMLVFIPIDPAVSSRDVDCLLLKTHISAAVAGEAIFDGEPGLEINEDESDWEIESRGGRRVVCIRLRKDHEFKRWLGVKEDCSNFDSLPDLGFVMAGHTLKLTAEDYVDRDGHTCTLSLMTMDVPPPKGPLFIFGDPLLRKYYTVYDRENLQVGFATAAQPRTEADIFYSGPFLESGKGSIPRRSTMDAEGDAARRCAEEVDFGADGGFYNKTFKVFCKSTEIISAGSRAQATFEFPSCNQRDFMKPGPVPVLVHGFRSEAENDVQKGATSLKSQALMDASPLPPRFGYIAIKKAFVGVPRKSPNSHLDGRQLAAKVRGHMPQPGAESCIQKSPAQFSVAVKKSGMRNSDRYKLSSVSALQSSQPMQLGRHEKPSEQLVGGTKRFVIVRNLTPDAVSSVGFCLLPPRQQGILSAPVSSFFLVDLLALVHGHKGGPRWAALECASEEDAMRLAKEVAAFEVPAEASGPFQVETAVRTAVEKEEKLNKERELRGPGTAMAMAAMLATEDLSDETTVRRSGVKTVVKSAGMTDKSDETTAGRTDGKIVERNAGKIVEMSAETTGETSAARLAEMTGERTGGTSGETTGEMIGEIRGNIVMTARNAQFAWKIAVMTGATIADMSEEKIEHMKEMRGEMIAKVTAEVIAERSGTRIVMGMDDRSSAGTIVRSITDAIPRKSSRAPGTMMMDPIMVGRTDAKSDAMIGEMTDGTTVGKSAEMIGDMRSGVTTGEAGSAPAKSAGQRVASSAKTIEAGWRGPVLGAWALAEVLVVNSRDAKSQQAVRIAKTCFTDWMSDEEAQRFLGLMIFPAIPTAQPAFSNMMACSCHDVRDEGLHGRGCPEQRPILASHGLLLLHVKVHDAMKLLGWDQNACEKLLSDFEFMAKLAEEGKIIQGMLVATKK</sequence>
<organism evidence="9 10">
    <name type="scientific">Symbiodinium microadriaticum</name>
    <name type="common">Dinoflagellate</name>
    <name type="synonym">Zooxanthella microadriatica</name>
    <dbReference type="NCBI Taxonomy" id="2951"/>
    <lineage>
        <taxon>Eukaryota</taxon>
        <taxon>Sar</taxon>
        <taxon>Alveolata</taxon>
        <taxon>Dinophyceae</taxon>
        <taxon>Suessiales</taxon>
        <taxon>Symbiodiniaceae</taxon>
        <taxon>Symbiodinium</taxon>
    </lineage>
</organism>
<dbReference type="InterPro" id="IPR001179">
    <property type="entry name" value="PPIase_FKBP_dom"/>
</dbReference>
<dbReference type="Pfam" id="PF00026">
    <property type="entry name" value="Asp"/>
    <property type="match status" value="2"/>
</dbReference>
<dbReference type="InterPro" id="IPR034164">
    <property type="entry name" value="Pepsin-like_dom"/>
</dbReference>
<evidence type="ECO:0000256" key="1">
    <source>
        <dbReference type="ARBA" id="ARBA00007447"/>
    </source>
</evidence>
<feature type="domain" description="Peptidase A1" evidence="8">
    <location>
        <begin position="1"/>
        <end position="627"/>
    </location>
</feature>
<dbReference type="InterPro" id="IPR001969">
    <property type="entry name" value="Aspartic_peptidase_AS"/>
</dbReference>
<dbReference type="InterPro" id="IPR021109">
    <property type="entry name" value="Peptidase_aspartic_dom_sf"/>
</dbReference>
<dbReference type="Pfam" id="PF00254">
    <property type="entry name" value="FKBP_C"/>
    <property type="match status" value="1"/>
</dbReference>
<keyword evidence="5" id="KW-0413">Isomerase</keyword>
<dbReference type="InterPro" id="IPR001461">
    <property type="entry name" value="Aspartic_peptidase_A1"/>
</dbReference>
<dbReference type="PANTHER" id="PTHR47966">
    <property type="entry name" value="BETA-SITE APP-CLEAVING ENZYME, ISOFORM A-RELATED"/>
    <property type="match status" value="1"/>
</dbReference>
<dbReference type="Proteomes" id="UP000186817">
    <property type="component" value="Unassembled WGS sequence"/>
</dbReference>
<evidence type="ECO:0000256" key="5">
    <source>
        <dbReference type="PROSITE-ProRule" id="PRU00277"/>
    </source>
</evidence>
<dbReference type="SUPFAM" id="SSF54534">
    <property type="entry name" value="FKBP-like"/>
    <property type="match status" value="1"/>
</dbReference>
<evidence type="ECO:0000259" key="8">
    <source>
        <dbReference type="PROSITE" id="PS51767"/>
    </source>
</evidence>
<dbReference type="PROSITE" id="PS50059">
    <property type="entry name" value="FKBP_PPIASE"/>
    <property type="match status" value="1"/>
</dbReference>
<dbReference type="InterPro" id="IPR046357">
    <property type="entry name" value="PPIase_dom_sf"/>
</dbReference>